<proteinExistence type="predicted"/>
<protein>
    <recommendedName>
        <fullName evidence="1">Integrase catalytic domain-containing protein</fullName>
    </recommendedName>
</protein>
<dbReference type="AlphaFoldDB" id="A0A371GGQ0"/>
<evidence type="ECO:0000313" key="2">
    <source>
        <dbReference type="EMBL" id="RDX89745.1"/>
    </source>
</evidence>
<evidence type="ECO:0000259" key="1">
    <source>
        <dbReference type="PROSITE" id="PS50994"/>
    </source>
</evidence>
<dbReference type="PROSITE" id="PS50994">
    <property type="entry name" value="INTEGRASE"/>
    <property type="match status" value="1"/>
</dbReference>
<comment type="caution">
    <text evidence="2">The sequence shown here is derived from an EMBL/GenBank/DDBJ whole genome shotgun (WGS) entry which is preliminary data.</text>
</comment>
<evidence type="ECO:0000313" key="3">
    <source>
        <dbReference type="Proteomes" id="UP000257109"/>
    </source>
</evidence>
<dbReference type="GO" id="GO:0003676">
    <property type="term" value="F:nucleic acid binding"/>
    <property type="evidence" value="ECO:0007669"/>
    <property type="project" value="InterPro"/>
</dbReference>
<organism evidence="2 3">
    <name type="scientific">Mucuna pruriens</name>
    <name type="common">Velvet bean</name>
    <name type="synonym">Dolichos pruriens</name>
    <dbReference type="NCBI Taxonomy" id="157652"/>
    <lineage>
        <taxon>Eukaryota</taxon>
        <taxon>Viridiplantae</taxon>
        <taxon>Streptophyta</taxon>
        <taxon>Embryophyta</taxon>
        <taxon>Tracheophyta</taxon>
        <taxon>Spermatophyta</taxon>
        <taxon>Magnoliopsida</taxon>
        <taxon>eudicotyledons</taxon>
        <taxon>Gunneridae</taxon>
        <taxon>Pentapetalae</taxon>
        <taxon>rosids</taxon>
        <taxon>fabids</taxon>
        <taxon>Fabales</taxon>
        <taxon>Fabaceae</taxon>
        <taxon>Papilionoideae</taxon>
        <taxon>50 kb inversion clade</taxon>
        <taxon>NPAAA clade</taxon>
        <taxon>indigoferoid/millettioid clade</taxon>
        <taxon>Phaseoleae</taxon>
        <taxon>Mucuna</taxon>
    </lineage>
</organism>
<dbReference type="PANTHER" id="PTHR35046">
    <property type="entry name" value="ZINC KNUCKLE (CCHC-TYPE) FAMILY PROTEIN"/>
    <property type="match status" value="1"/>
</dbReference>
<dbReference type="InterPro" id="IPR012337">
    <property type="entry name" value="RNaseH-like_sf"/>
</dbReference>
<sequence length="226" mass="25995">MSSIRQLLVKEAHEGGLMGHFGELKTFGILISPHGLYTPLSIPTFSWIDISVNFILGFPRSKGLRDSISIVVERFSKMTHFIPCHKSDETSYVANLFFRDVVRLHGLPRTIVSYRDTKFLAHFWRYLWIRLGTKLLFSPTCHPQTDGQTKVVNRTLGQILRCFVKSLMDWEDWIPQVEFSYNRVFNSTTSYSPFELAYGFNTLSLLDLFPLPILPNCVNDEGLSKP</sequence>
<accession>A0A371GGQ0</accession>
<gene>
    <name evidence="2" type="ORF">CR513_28493</name>
</gene>
<keyword evidence="3" id="KW-1185">Reference proteome</keyword>
<dbReference type="Proteomes" id="UP000257109">
    <property type="component" value="Unassembled WGS sequence"/>
</dbReference>
<name>A0A371GGQ0_MUCPR</name>
<feature type="non-terminal residue" evidence="2">
    <location>
        <position position="1"/>
    </location>
</feature>
<reference evidence="2" key="1">
    <citation type="submission" date="2018-05" db="EMBL/GenBank/DDBJ databases">
        <title>Draft genome of Mucuna pruriens seed.</title>
        <authorList>
            <person name="Nnadi N.E."/>
            <person name="Vos R."/>
            <person name="Hasami M.H."/>
            <person name="Devisetty U.K."/>
            <person name="Aguiy J.C."/>
        </authorList>
    </citation>
    <scope>NUCLEOTIDE SEQUENCE [LARGE SCALE GENOMIC DNA]</scope>
    <source>
        <strain evidence="2">JCA_2017</strain>
    </source>
</reference>
<dbReference type="EMBL" id="QJKJ01005586">
    <property type="protein sequence ID" value="RDX89745.1"/>
    <property type="molecule type" value="Genomic_DNA"/>
</dbReference>
<dbReference type="PANTHER" id="PTHR35046:SF9">
    <property type="entry name" value="RNA-DIRECTED DNA POLYMERASE"/>
    <property type="match status" value="1"/>
</dbReference>
<dbReference type="GO" id="GO:0015074">
    <property type="term" value="P:DNA integration"/>
    <property type="evidence" value="ECO:0007669"/>
    <property type="project" value="InterPro"/>
</dbReference>
<dbReference type="InterPro" id="IPR001584">
    <property type="entry name" value="Integrase_cat-core"/>
</dbReference>
<dbReference type="InterPro" id="IPR036397">
    <property type="entry name" value="RNaseH_sf"/>
</dbReference>
<feature type="domain" description="Integrase catalytic" evidence="1">
    <location>
        <begin position="39"/>
        <end position="201"/>
    </location>
</feature>
<dbReference type="OrthoDB" id="1935586at2759"/>
<dbReference type="Gene3D" id="3.30.420.10">
    <property type="entry name" value="Ribonuclease H-like superfamily/Ribonuclease H"/>
    <property type="match status" value="1"/>
</dbReference>
<dbReference type="SUPFAM" id="SSF53098">
    <property type="entry name" value="Ribonuclease H-like"/>
    <property type="match status" value="1"/>
</dbReference>